<name>A0A9W8IQZ1_9AGAR</name>
<dbReference type="EMBL" id="JANBPK010001560">
    <property type="protein sequence ID" value="KAJ2921701.1"/>
    <property type="molecule type" value="Genomic_DNA"/>
</dbReference>
<evidence type="ECO:0000313" key="2">
    <source>
        <dbReference type="EMBL" id="KAJ2921701.1"/>
    </source>
</evidence>
<keyword evidence="3" id="KW-1185">Reference proteome</keyword>
<proteinExistence type="predicted"/>
<protein>
    <submittedName>
        <fullName evidence="2">Uncharacterized protein</fullName>
    </submittedName>
</protein>
<evidence type="ECO:0000256" key="1">
    <source>
        <dbReference type="SAM" id="Coils"/>
    </source>
</evidence>
<accession>A0A9W8IQZ1</accession>
<dbReference type="AlphaFoldDB" id="A0A9W8IQZ1"/>
<reference evidence="2" key="1">
    <citation type="submission" date="2022-06" db="EMBL/GenBank/DDBJ databases">
        <title>Genome Sequence of Candolleomyces eurysporus.</title>
        <authorList>
            <person name="Buettner E."/>
        </authorList>
    </citation>
    <scope>NUCLEOTIDE SEQUENCE</scope>
    <source>
        <strain evidence="2">VTCC 930004</strain>
    </source>
</reference>
<evidence type="ECO:0000313" key="3">
    <source>
        <dbReference type="Proteomes" id="UP001140091"/>
    </source>
</evidence>
<comment type="caution">
    <text evidence="2">The sequence shown here is derived from an EMBL/GenBank/DDBJ whole genome shotgun (WGS) entry which is preliminary data.</text>
</comment>
<organism evidence="2 3">
    <name type="scientific">Candolleomyces eurysporus</name>
    <dbReference type="NCBI Taxonomy" id="2828524"/>
    <lineage>
        <taxon>Eukaryota</taxon>
        <taxon>Fungi</taxon>
        <taxon>Dikarya</taxon>
        <taxon>Basidiomycota</taxon>
        <taxon>Agaricomycotina</taxon>
        <taxon>Agaricomycetes</taxon>
        <taxon>Agaricomycetidae</taxon>
        <taxon>Agaricales</taxon>
        <taxon>Agaricineae</taxon>
        <taxon>Psathyrellaceae</taxon>
        <taxon>Candolleomyces</taxon>
    </lineage>
</organism>
<keyword evidence="1" id="KW-0175">Coiled coil</keyword>
<dbReference type="Proteomes" id="UP001140091">
    <property type="component" value="Unassembled WGS sequence"/>
</dbReference>
<dbReference type="OrthoDB" id="2596179at2759"/>
<feature type="non-terminal residue" evidence="2">
    <location>
        <position position="129"/>
    </location>
</feature>
<gene>
    <name evidence="2" type="ORF">H1R20_g15396</name>
</gene>
<sequence>MVSPYLPHALYAIAVTSLSIHISNQKKSSEEERTRLETRISILQQVRDQLRNTDKPVSWDEIERLKKLARPTQTEGENKSDGRVLPEVKLSWTDVFYGRKLPKEEDEVVLSEWDKKDLEKLKSELEGKS</sequence>
<feature type="coiled-coil region" evidence="1">
    <location>
        <begin position="26"/>
        <end position="53"/>
    </location>
</feature>